<dbReference type="AlphaFoldDB" id="A0A0K2VIA8"/>
<evidence type="ECO:0000313" key="1">
    <source>
        <dbReference type="EMBL" id="CDW49706.1"/>
    </source>
</evidence>
<sequence>MQTLTNDFVNLISNRDNISVCEMQSKAWDLINEISKDRTDLKEALVKDMVLNCIPISSCQHLTQGFRGLSYEKFIRCARTEENVRTLKLTCYIEKERDEVKGINIIRRNAEPNT</sequence>
<proteinExistence type="predicted"/>
<reference evidence="1" key="1">
    <citation type="submission" date="2014-05" db="EMBL/GenBank/DDBJ databases">
        <authorList>
            <person name="Chronopoulou M."/>
        </authorList>
    </citation>
    <scope>NUCLEOTIDE SEQUENCE</scope>
    <source>
        <tissue evidence="1">Whole organism</tissue>
    </source>
</reference>
<dbReference type="EMBL" id="HACA01032345">
    <property type="protein sequence ID" value="CDW49706.1"/>
    <property type="molecule type" value="Transcribed_RNA"/>
</dbReference>
<name>A0A0K2VIA8_LEPSM</name>
<accession>A0A0K2VIA8</accession>
<protein>
    <submittedName>
        <fullName evidence="1">Uncharacterized protein</fullName>
    </submittedName>
</protein>
<organism evidence="1">
    <name type="scientific">Lepeophtheirus salmonis</name>
    <name type="common">Salmon louse</name>
    <name type="synonym">Caligus salmonis</name>
    <dbReference type="NCBI Taxonomy" id="72036"/>
    <lineage>
        <taxon>Eukaryota</taxon>
        <taxon>Metazoa</taxon>
        <taxon>Ecdysozoa</taxon>
        <taxon>Arthropoda</taxon>
        <taxon>Crustacea</taxon>
        <taxon>Multicrustacea</taxon>
        <taxon>Hexanauplia</taxon>
        <taxon>Copepoda</taxon>
        <taxon>Siphonostomatoida</taxon>
        <taxon>Caligidae</taxon>
        <taxon>Lepeophtheirus</taxon>
    </lineage>
</organism>